<dbReference type="Pfam" id="PF13387">
    <property type="entry name" value="Lnb_N"/>
    <property type="match status" value="1"/>
</dbReference>
<dbReference type="InterPro" id="IPR057436">
    <property type="entry name" value="5TMH_Lnb"/>
</dbReference>
<keyword evidence="1" id="KW-0812">Transmembrane</keyword>
<dbReference type="AlphaFoldDB" id="A0A3M0FW37"/>
<evidence type="ECO:0000313" key="5">
    <source>
        <dbReference type="Proteomes" id="UP000281985"/>
    </source>
</evidence>
<keyword evidence="5" id="KW-1185">Reference proteome</keyword>
<dbReference type="Proteomes" id="UP000281985">
    <property type="component" value="Unassembled WGS sequence"/>
</dbReference>
<comment type="caution">
    <text evidence="4">The sequence shown here is derived from an EMBL/GenBank/DDBJ whole genome shotgun (WGS) entry which is preliminary data.</text>
</comment>
<sequence>MKKILFLLTILISGTLFCQIKLSEDASVSLLTMGPGAQLNDSFGHTAFRIKDRARGIDVVYNYGVYDFDTPNFYTKFAQGKLRYKIGRNAFQDFFENYKYQNRQITEQVFDFYPEQVQRTFDFLENNYKPENRYYLYDFFYDNCATRPVDAVYKITENDLALTYDHQSEGLTHRDLIHQFVHWNSWGSLGIDIALGSVIDRKAAPPEYLFLPEYVKNAFAKAKLENSTTTKPLVAETNDLFTPTEPIDRSPNFFLSPLMILGLLAILLFYKTTQDYKRKEVISYLDSIVLFTTGIIGIFVLLLWFATDHTATKWNYNLLWAFPFHILAAFVVAKKDPPRWIYPYMKLALIMIVLLGFHWIVGVQQYAYALLPLLVAIGIRYVFILHRLKIIRDSVTDQD</sequence>
<gene>
    <name evidence="4" type="ORF">EAX61_12565</name>
</gene>
<evidence type="ECO:0000313" key="4">
    <source>
        <dbReference type="EMBL" id="RMB56894.1"/>
    </source>
</evidence>
<evidence type="ECO:0000259" key="2">
    <source>
        <dbReference type="Pfam" id="PF13387"/>
    </source>
</evidence>
<keyword evidence="1" id="KW-0472">Membrane</keyword>
<protein>
    <submittedName>
        <fullName evidence="4">DUF4105 domain-containing protein</fullName>
    </submittedName>
</protein>
<evidence type="ECO:0000256" key="1">
    <source>
        <dbReference type="SAM" id="Phobius"/>
    </source>
</evidence>
<proteinExistence type="predicted"/>
<reference evidence="4 5" key="1">
    <citation type="submission" date="2018-10" db="EMBL/GenBank/DDBJ databases">
        <title>Dokdonia luteus sp. nov., isolated from sea water.</title>
        <authorList>
            <person name="Zhou L.Y."/>
            <person name="Du Z.J."/>
        </authorList>
    </citation>
    <scope>NUCLEOTIDE SEQUENCE [LARGE SCALE GENOMIC DNA]</scope>
    <source>
        <strain evidence="4 5">SH27</strain>
    </source>
</reference>
<feature type="transmembrane region" description="Helical" evidence="1">
    <location>
        <begin position="317"/>
        <end position="333"/>
    </location>
</feature>
<feature type="transmembrane region" description="Helical" evidence="1">
    <location>
        <begin position="253"/>
        <end position="270"/>
    </location>
</feature>
<feature type="transmembrane region" description="Helical" evidence="1">
    <location>
        <begin position="366"/>
        <end position="383"/>
    </location>
</feature>
<accession>A0A3M0FW37</accession>
<feature type="domain" description="Lnb-like transmembrane" evidence="3">
    <location>
        <begin position="253"/>
        <end position="385"/>
    </location>
</feature>
<organism evidence="4 5">
    <name type="scientific">Dokdonia sinensis</name>
    <dbReference type="NCBI Taxonomy" id="2479847"/>
    <lineage>
        <taxon>Bacteria</taxon>
        <taxon>Pseudomonadati</taxon>
        <taxon>Bacteroidota</taxon>
        <taxon>Flavobacteriia</taxon>
        <taxon>Flavobacteriales</taxon>
        <taxon>Flavobacteriaceae</taxon>
        <taxon>Dokdonia</taxon>
    </lineage>
</organism>
<dbReference type="Pfam" id="PF25221">
    <property type="entry name" value="5TMH_Lnb"/>
    <property type="match status" value="1"/>
</dbReference>
<feature type="transmembrane region" description="Helical" evidence="1">
    <location>
        <begin position="340"/>
        <end position="360"/>
    </location>
</feature>
<name>A0A3M0FW37_9FLAO</name>
<dbReference type="OrthoDB" id="319167at2"/>
<feature type="transmembrane region" description="Helical" evidence="1">
    <location>
        <begin position="282"/>
        <end position="305"/>
    </location>
</feature>
<keyword evidence="1" id="KW-1133">Transmembrane helix</keyword>
<dbReference type="EMBL" id="REFV01000013">
    <property type="protein sequence ID" value="RMB56894.1"/>
    <property type="molecule type" value="Genomic_DNA"/>
</dbReference>
<feature type="domain" description="Lnb N-terminal periplasmic" evidence="2">
    <location>
        <begin position="25"/>
        <end position="163"/>
    </location>
</feature>
<dbReference type="RefSeq" id="WP_121918052.1">
    <property type="nucleotide sequence ID" value="NZ_REFV01000013.1"/>
</dbReference>
<evidence type="ECO:0000259" key="3">
    <source>
        <dbReference type="Pfam" id="PF25221"/>
    </source>
</evidence>
<dbReference type="InterPro" id="IPR025178">
    <property type="entry name" value="Lnb_N"/>
</dbReference>